<feature type="compositionally biased region" description="Basic residues" evidence="1">
    <location>
        <begin position="99"/>
        <end position="110"/>
    </location>
</feature>
<sequence length="256" mass="28285">MVVPSLHCMNNTVANGGVDQELTTDNQHSMASGGSSMDNRRKSKSSVKSEKKTLKVESDDTHPVERRSSARIQKLKSEKASSVYRLEESPNSRPEQCSRKKTKVYQRRKANTHEGSEEVVGEAVSPTEGSSEAMDSDCVENGESTNPVLMEVAANGIVNDVSTTNVVEKSVYAKVKETLRTFNKYYLHFVQSEIRHDVWIEGSLHNEISPDLFRLAVNDATMVAECVNPSVREGEEIGNFNSLLHVVSSAGKGFNY</sequence>
<proteinExistence type="predicted"/>
<feature type="compositionally biased region" description="Polar residues" evidence="1">
    <location>
        <begin position="21"/>
        <end position="37"/>
    </location>
</feature>
<dbReference type="EMBL" id="AM455523">
    <property type="protein sequence ID" value="CAN81034.1"/>
    <property type="molecule type" value="Genomic_DNA"/>
</dbReference>
<reference evidence="2" key="1">
    <citation type="journal article" date="2007" name="PLoS ONE">
        <title>The first genome sequence of an elite grapevine cultivar (Pinot noir Vitis vinifera L.): coping with a highly heterozygous genome.</title>
        <authorList>
            <person name="Velasco R."/>
            <person name="Zharkikh A."/>
            <person name="Troggio M."/>
            <person name="Cartwright D.A."/>
            <person name="Cestaro A."/>
            <person name="Pruss D."/>
            <person name="Pindo M."/>
            <person name="FitzGerald L.M."/>
            <person name="Vezzulli S."/>
            <person name="Reid J."/>
            <person name="Malacarne G."/>
            <person name="Iliev D."/>
            <person name="Coppola G."/>
            <person name="Wardell B."/>
            <person name="Micheletti D."/>
            <person name="Macalma T."/>
            <person name="Facci M."/>
            <person name="Mitchell J.T."/>
            <person name="Perazzolli M."/>
            <person name="Eldredge G."/>
            <person name="Gatto P."/>
            <person name="Oyzerski R."/>
            <person name="Moretto M."/>
            <person name="Gutin N."/>
            <person name="Stefanini M."/>
            <person name="Chen Y."/>
            <person name="Segala C."/>
            <person name="Davenport C."/>
            <person name="Dematte L."/>
            <person name="Mraz A."/>
            <person name="Battilana J."/>
            <person name="Stormo K."/>
            <person name="Costa F."/>
            <person name="Tao Q."/>
            <person name="Si-Ammour A."/>
            <person name="Harkins T."/>
            <person name="Lackey A."/>
            <person name="Perbost C."/>
            <person name="Taillon B."/>
            <person name="Stella A."/>
            <person name="Solovyev V."/>
            <person name="Fawcett J.A."/>
            <person name="Sterck L."/>
            <person name="Vandepoele K."/>
            <person name="Grando S.M."/>
            <person name="Toppo S."/>
            <person name="Moser C."/>
            <person name="Lanchbury J."/>
            <person name="Bogden R."/>
            <person name="Skolnick M."/>
            <person name="Sgaramella V."/>
            <person name="Bhatnagar S.K."/>
            <person name="Fontana P."/>
            <person name="Gutin A."/>
            <person name="Van de Peer Y."/>
            <person name="Salamini F."/>
            <person name="Viola R."/>
        </authorList>
    </citation>
    <scope>NUCLEOTIDE SEQUENCE</scope>
</reference>
<accession>A5BDJ7</accession>
<dbReference type="ExpressionAtlas" id="A5BDJ7">
    <property type="expression patterns" value="baseline and differential"/>
</dbReference>
<dbReference type="AlphaFoldDB" id="A5BDJ7"/>
<feature type="compositionally biased region" description="Basic and acidic residues" evidence="1">
    <location>
        <begin position="75"/>
        <end position="90"/>
    </location>
</feature>
<feature type="region of interest" description="Disordered" evidence="1">
    <location>
        <begin position="15"/>
        <end position="138"/>
    </location>
</feature>
<evidence type="ECO:0000256" key="1">
    <source>
        <dbReference type="SAM" id="MobiDB-lite"/>
    </source>
</evidence>
<gene>
    <name evidence="2" type="ORF">VITISV_011007</name>
</gene>
<protein>
    <submittedName>
        <fullName evidence="2">Uncharacterized protein</fullName>
    </submittedName>
</protein>
<evidence type="ECO:0000313" key="2">
    <source>
        <dbReference type="EMBL" id="CAN81034.1"/>
    </source>
</evidence>
<feature type="compositionally biased region" description="Basic and acidic residues" evidence="1">
    <location>
        <begin position="47"/>
        <end position="68"/>
    </location>
</feature>
<organism evidence="2">
    <name type="scientific">Vitis vinifera</name>
    <name type="common">Grape</name>
    <dbReference type="NCBI Taxonomy" id="29760"/>
    <lineage>
        <taxon>Eukaryota</taxon>
        <taxon>Viridiplantae</taxon>
        <taxon>Streptophyta</taxon>
        <taxon>Embryophyta</taxon>
        <taxon>Tracheophyta</taxon>
        <taxon>Spermatophyta</taxon>
        <taxon>Magnoliopsida</taxon>
        <taxon>eudicotyledons</taxon>
        <taxon>Gunneridae</taxon>
        <taxon>Pentapetalae</taxon>
        <taxon>rosids</taxon>
        <taxon>Vitales</taxon>
        <taxon>Vitaceae</taxon>
        <taxon>Viteae</taxon>
        <taxon>Vitis</taxon>
    </lineage>
</organism>
<name>A5BDJ7_VITVI</name>